<dbReference type="Proteomes" id="UP000181992">
    <property type="component" value="Unassembled WGS sequence"/>
</dbReference>
<evidence type="ECO:0000313" key="1">
    <source>
        <dbReference type="EMBL" id="OIO31060.1"/>
    </source>
</evidence>
<gene>
    <name evidence="1" type="ORF">AUJ77_00995</name>
</gene>
<sequence>MREIVMQKQFWFFLFLLSLILEQEKKDALKKKFPRKFPRQGFKVLNKKNTSAQDFGQSTQVVSIAQGSHSRPFFINDVKRGTYKRLLLYVRAEELI</sequence>
<evidence type="ECO:0000313" key="2">
    <source>
        <dbReference type="Proteomes" id="UP000181992"/>
    </source>
</evidence>
<protein>
    <submittedName>
        <fullName evidence="1">Uncharacterized protein</fullName>
    </submittedName>
</protein>
<reference evidence="1 2" key="1">
    <citation type="journal article" date="2016" name="Environ. Microbiol.">
        <title>Genomic resolution of a cold subsurface aquifer community provides metabolic insights for novel microbes adapted to high CO concentrations.</title>
        <authorList>
            <person name="Probst A.J."/>
            <person name="Castelle C.J."/>
            <person name="Singh A."/>
            <person name="Brown C.T."/>
            <person name="Anantharaman K."/>
            <person name="Sharon I."/>
            <person name="Hug L.A."/>
            <person name="Burstein D."/>
            <person name="Emerson J.B."/>
            <person name="Thomas B.C."/>
            <person name="Banfield J.F."/>
        </authorList>
    </citation>
    <scope>NUCLEOTIDE SEQUENCE [LARGE SCALE GENOMIC DNA]</scope>
    <source>
        <strain evidence="1">CG1_02_43_90</strain>
    </source>
</reference>
<proteinExistence type="predicted"/>
<dbReference type="EMBL" id="MNVN01000009">
    <property type="protein sequence ID" value="OIO31060.1"/>
    <property type="molecule type" value="Genomic_DNA"/>
</dbReference>
<accession>A0A1J4V1M7</accession>
<dbReference type="AlphaFoldDB" id="A0A1J4V1M7"/>
<name>A0A1J4V1M7_9BACT</name>
<comment type="caution">
    <text evidence="1">The sequence shown here is derived from an EMBL/GenBank/DDBJ whole genome shotgun (WGS) entry which is preliminary data.</text>
</comment>
<organism evidence="1 2">
    <name type="scientific">Candidatus Nomurabacteria bacterium CG1_02_43_90</name>
    <dbReference type="NCBI Taxonomy" id="1805281"/>
    <lineage>
        <taxon>Bacteria</taxon>
        <taxon>Candidatus Nomuraibacteriota</taxon>
    </lineage>
</organism>